<comment type="caution">
    <text evidence="2">The sequence shown here is derived from an EMBL/GenBank/DDBJ whole genome shotgun (WGS) entry which is preliminary data.</text>
</comment>
<dbReference type="AlphaFoldDB" id="A0A370GX79"/>
<keyword evidence="1" id="KW-0472">Membrane</keyword>
<dbReference type="Proteomes" id="UP000255326">
    <property type="component" value="Unassembled WGS sequence"/>
</dbReference>
<keyword evidence="3" id="KW-1185">Reference proteome</keyword>
<dbReference type="OrthoDB" id="2454520at2"/>
<proteinExistence type="predicted"/>
<accession>A0A370GX79</accession>
<dbReference type="EMBL" id="QQAY01000001">
    <property type="protein sequence ID" value="RDI47876.1"/>
    <property type="molecule type" value="Genomic_DNA"/>
</dbReference>
<evidence type="ECO:0000256" key="1">
    <source>
        <dbReference type="SAM" id="Phobius"/>
    </source>
</evidence>
<name>A0A370GX79_9BACI</name>
<dbReference type="RefSeq" id="WP_114744075.1">
    <property type="nucleotide sequence ID" value="NZ_QQAY01000001.1"/>
</dbReference>
<dbReference type="InterPro" id="IPR025428">
    <property type="entry name" value="Spore_YhaL"/>
</dbReference>
<evidence type="ECO:0000313" key="2">
    <source>
        <dbReference type="EMBL" id="RDI47876.1"/>
    </source>
</evidence>
<keyword evidence="1" id="KW-1133">Transmembrane helix</keyword>
<evidence type="ECO:0000313" key="3">
    <source>
        <dbReference type="Proteomes" id="UP000255326"/>
    </source>
</evidence>
<gene>
    <name evidence="2" type="ORF">DFR59_101541</name>
</gene>
<dbReference type="Pfam" id="PF14147">
    <property type="entry name" value="Spore_YhaL"/>
    <property type="match status" value="1"/>
</dbReference>
<sequence length="63" mass="7476">MTLPIWIYFIAAGILFSAFMTVKSAKDERETENEWIEKEGEIYITRMEKEKESRKNKQMKEGA</sequence>
<reference evidence="2 3" key="1">
    <citation type="submission" date="2018-07" db="EMBL/GenBank/DDBJ databases">
        <title>Genomic Encyclopedia of Type Strains, Phase IV (KMG-IV): sequencing the most valuable type-strain genomes for metagenomic binning, comparative biology and taxonomic classification.</title>
        <authorList>
            <person name="Goeker M."/>
        </authorList>
    </citation>
    <scope>NUCLEOTIDE SEQUENCE [LARGE SCALE GENOMIC DNA]</scope>
    <source>
        <strain evidence="2 3">DSM 25281</strain>
    </source>
</reference>
<feature type="transmembrane region" description="Helical" evidence="1">
    <location>
        <begin position="6"/>
        <end position="22"/>
    </location>
</feature>
<keyword evidence="1" id="KW-0812">Transmembrane</keyword>
<organism evidence="2 3">
    <name type="scientific">Falsibacillus pallidus</name>
    <dbReference type="NCBI Taxonomy" id="493781"/>
    <lineage>
        <taxon>Bacteria</taxon>
        <taxon>Bacillati</taxon>
        <taxon>Bacillota</taxon>
        <taxon>Bacilli</taxon>
        <taxon>Bacillales</taxon>
        <taxon>Bacillaceae</taxon>
        <taxon>Falsibacillus</taxon>
    </lineage>
</organism>
<protein>
    <submittedName>
        <fullName evidence="2">Sporulation protein YhaL</fullName>
    </submittedName>
</protein>